<sequence>MPTTIKTFRPYRGAGNVYARVAGSTDAMIELGNVGELKLAHEEDVQSLADNRPGGGTYAESRQLKAVTLTAAVYDWNRQNLAWLLRGTASTVTSGTVTDEAHTAKQGGLIRLAHINPTSVVVTSDPAGTAFVAGTDYEVRAEGLFIIQGGGITDGAAILVSYANPEYDVIEALTGSGVELELVFGGMNEADSNGDSPQILDVFKFKPALAKELGLISTGFGSLPLEGTVLKDTSKTGTGVSKFYRISQQ</sequence>
<protein>
    <submittedName>
        <fullName evidence="1">Uncharacterized protein</fullName>
    </submittedName>
</protein>
<name>A0A9X3EG49_9GAMM</name>
<dbReference type="RefSeq" id="WP_283174341.1">
    <property type="nucleotide sequence ID" value="NZ_JAPNOA010000039.1"/>
</dbReference>
<evidence type="ECO:0000313" key="1">
    <source>
        <dbReference type="EMBL" id="MCY0966130.1"/>
    </source>
</evidence>
<dbReference type="Proteomes" id="UP001150830">
    <property type="component" value="Unassembled WGS sequence"/>
</dbReference>
<evidence type="ECO:0000313" key="2">
    <source>
        <dbReference type="Proteomes" id="UP001150830"/>
    </source>
</evidence>
<keyword evidence="2" id="KW-1185">Reference proteome</keyword>
<dbReference type="PIRSF" id="PIRSF028589">
    <property type="entry name" value="UCP028589"/>
    <property type="match status" value="1"/>
</dbReference>
<accession>A0A9X3EG49</accession>
<dbReference type="EMBL" id="JAPNOA010000039">
    <property type="protein sequence ID" value="MCY0966130.1"/>
    <property type="molecule type" value="Genomic_DNA"/>
</dbReference>
<organism evidence="1 2">
    <name type="scientific">Parathalassolituus penaei</name>
    <dbReference type="NCBI Taxonomy" id="2997323"/>
    <lineage>
        <taxon>Bacteria</taxon>
        <taxon>Pseudomonadati</taxon>
        <taxon>Pseudomonadota</taxon>
        <taxon>Gammaproteobacteria</taxon>
        <taxon>Oceanospirillales</taxon>
        <taxon>Oceanospirillaceae</taxon>
        <taxon>Parathalassolituus</taxon>
    </lineage>
</organism>
<comment type="caution">
    <text evidence="1">The sequence shown here is derived from an EMBL/GenBank/DDBJ whole genome shotgun (WGS) entry which is preliminary data.</text>
</comment>
<reference evidence="1" key="1">
    <citation type="submission" date="2022-11" db="EMBL/GenBank/DDBJ databases">
        <title>Parathalassolutuus dongxingensis gen. nov., sp. nov., a novel member of family Oceanospirillaceae isolated from a coastal shrimp pond in Guangxi, China.</title>
        <authorList>
            <person name="Chen H."/>
        </authorList>
    </citation>
    <scope>NUCLEOTIDE SEQUENCE</scope>
    <source>
        <strain evidence="1">G-43</strain>
    </source>
</reference>
<dbReference type="InterPro" id="IPR016893">
    <property type="entry name" value="UCP028589"/>
</dbReference>
<dbReference type="AlphaFoldDB" id="A0A9X3EG49"/>
<gene>
    <name evidence="1" type="ORF">OUO13_13130</name>
</gene>
<proteinExistence type="predicted"/>